<dbReference type="Gene3D" id="2.60.120.330">
    <property type="entry name" value="B-lactam Antibiotic, Isopenicillin N Synthase, Chain"/>
    <property type="match status" value="1"/>
</dbReference>
<keyword evidence="3" id="KW-1185">Reference proteome</keyword>
<accession>A0A316TZB3</accession>
<dbReference type="Proteomes" id="UP000245942">
    <property type="component" value="Unassembled WGS sequence"/>
</dbReference>
<gene>
    <name evidence="2" type="ORF">BCV69DRAFT_301748</name>
</gene>
<protein>
    <submittedName>
        <fullName evidence="2">DUF1479-domain-containing protein</fullName>
    </submittedName>
</protein>
<feature type="region of interest" description="Disordered" evidence="1">
    <location>
        <begin position="495"/>
        <end position="518"/>
    </location>
</feature>
<dbReference type="STRING" id="1684307.A0A316TZB3"/>
<proteinExistence type="predicted"/>
<sequence length="559" mass="61635">MLTKSFARAYSSRASAHLRARPHSKITLSEQPAATRWLNTSPKLGVDIDSASTAASGGTIADIFASLSGKSLQDALPPRFANLKRQIISSHPNFQQHLEKSWSELLPRLAVEVETIARGQQSVIPEVHWPGEEVARAGLAGWMSSRTQEEVRKRGVVIVRDVVPSAMALRWKEEIREYASRNGAKGFPAEDPQVFELYWSRAQLAARSHPALLTASRSILEMWRRPRTMEKSDEAPKAGTLTVEQMADMSTPLTYADRLRIRSPGDATFALGPHIDGGGIERWEDPTFLSLWQDILSPSALGWQHFNNWSLGTHGERMTARTGMYNGPGQCTIFRPLQGWLSMSRTGPGEGTLRVLPNLREVTAYIIMRPFFQARSSVREGRWGQEEEQAEAMDGYLAPSNWVFDGSSSRFPGCLVGQNLELSPATHPHLRLEETMISLPQVNPGDLVLWHCDAVHSVEAAHTGQSDSSVMYIPAVPLTANNWRYVLQQAKAFRQGRPPSDFPSGDGEVGFEGRGKEDDVHGEAARTAMGLGPIRGAPVDDAVQKLRAYCNATLAAEGK</sequence>
<dbReference type="RefSeq" id="XP_025345168.1">
    <property type="nucleotide sequence ID" value="XM_025494592.1"/>
</dbReference>
<dbReference type="AlphaFoldDB" id="A0A316TZB3"/>
<dbReference type="GeneID" id="37016326"/>
<dbReference type="InterPro" id="IPR010856">
    <property type="entry name" value="Gig2-like"/>
</dbReference>
<dbReference type="EMBL" id="KZ819339">
    <property type="protein sequence ID" value="PWN18008.1"/>
    <property type="molecule type" value="Genomic_DNA"/>
</dbReference>
<dbReference type="OrthoDB" id="8249012at2759"/>
<evidence type="ECO:0000313" key="3">
    <source>
        <dbReference type="Proteomes" id="UP000245942"/>
    </source>
</evidence>
<evidence type="ECO:0000256" key="1">
    <source>
        <dbReference type="SAM" id="MobiDB-lite"/>
    </source>
</evidence>
<evidence type="ECO:0000313" key="2">
    <source>
        <dbReference type="EMBL" id="PWN18008.1"/>
    </source>
</evidence>
<dbReference type="InterPro" id="IPR027443">
    <property type="entry name" value="IPNS-like_sf"/>
</dbReference>
<dbReference type="PANTHER" id="PTHR30613">
    <property type="entry name" value="UNCHARACTERIZED PROTEIN YBIU-RELATED"/>
    <property type="match status" value="1"/>
</dbReference>
<dbReference type="Pfam" id="PF07350">
    <property type="entry name" value="Gig2-like"/>
    <property type="match status" value="1"/>
</dbReference>
<dbReference type="SUPFAM" id="SSF51197">
    <property type="entry name" value="Clavaminate synthase-like"/>
    <property type="match status" value="1"/>
</dbReference>
<name>A0A316TZB3_9BASI</name>
<organism evidence="2 3">
    <name type="scientific">Pseudomicrostroma glucosiphilum</name>
    <dbReference type="NCBI Taxonomy" id="1684307"/>
    <lineage>
        <taxon>Eukaryota</taxon>
        <taxon>Fungi</taxon>
        <taxon>Dikarya</taxon>
        <taxon>Basidiomycota</taxon>
        <taxon>Ustilaginomycotina</taxon>
        <taxon>Exobasidiomycetes</taxon>
        <taxon>Microstromatales</taxon>
        <taxon>Microstromatales incertae sedis</taxon>
        <taxon>Pseudomicrostroma</taxon>
    </lineage>
</organism>
<reference evidence="2 3" key="1">
    <citation type="journal article" date="2018" name="Mol. Biol. Evol.">
        <title>Broad Genomic Sampling Reveals a Smut Pathogenic Ancestry of the Fungal Clade Ustilaginomycotina.</title>
        <authorList>
            <person name="Kijpornyongpan T."/>
            <person name="Mondo S.J."/>
            <person name="Barry K."/>
            <person name="Sandor L."/>
            <person name="Lee J."/>
            <person name="Lipzen A."/>
            <person name="Pangilinan J."/>
            <person name="LaButti K."/>
            <person name="Hainaut M."/>
            <person name="Henrissat B."/>
            <person name="Grigoriev I.V."/>
            <person name="Spatafora J.W."/>
            <person name="Aime M.C."/>
        </authorList>
    </citation>
    <scope>NUCLEOTIDE SEQUENCE [LARGE SCALE GENOMIC DNA]</scope>
    <source>
        <strain evidence="2 3">MCA 4718</strain>
    </source>
</reference>
<dbReference type="PANTHER" id="PTHR30613:SF1">
    <property type="entry name" value="DUF1479 DOMAIN PROTEIN (AFU_ORTHOLOGUE AFUA_5G09280)"/>
    <property type="match status" value="1"/>
</dbReference>